<dbReference type="EMBL" id="LFYR01000811">
    <property type="protein sequence ID" value="KMZ68796.1"/>
    <property type="molecule type" value="Genomic_DNA"/>
</dbReference>
<gene>
    <name evidence="12" type="ORF">ZOSMA_22G00900</name>
</gene>
<feature type="compositionally biased region" description="Low complexity" evidence="10">
    <location>
        <begin position="74"/>
        <end position="93"/>
    </location>
</feature>
<evidence type="ECO:0000256" key="10">
    <source>
        <dbReference type="SAM" id="MobiDB-lite"/>
    </source>
</evidence>
<evidence type="ECO:0000256" key="9">
    <source>
        <dbReference type="PROSITE-ProRule" id="PRU10141"/>
    </source>
</evidence>
<dbReference type="AlphaFoldDB" id="A0A0K9PIM2"/>
<dbReference type="SMART" id="SM00220">
    <property type="entry name" value="S_TKc"/>
    <property type="match status" value="1"/>
</dbReference>
<dbReference type="GO" id="GO:0004709">
    <property type="term" value="F:MAP kinase kinase kinase activity"/>
    <property type="evidence" value="ECO:0000318"/>
    <property type="project" value="GO_Central"/>
</dbReference>
<sequence>MPMWWKVKAKKKEKARSFDEAAVREGSKSNMLNSLTEGSPHFSFDSDAERKVVGTCHPLPRPLISVSASMPHDGAGSAGASASTSSVSSSASSEETQVLGNYRHADIIARSMGRIVVSNSQKRYQHAAGEKSPLSCSPVREFFGRPVDLLASPRRDIQAHHFENIVSNGSTHNIDISFSPGSRSHGPRSRGNALSTSPVSSRVFTTGPESPLRKQDEMRSPSHPLPLPPSSPTSPASRSLQSMWKKGKLIGRGTFGHVYAGFNRESGQMCAIKEVEVISDDSNSKESLKQLSQEINLLSQLSQTNIVQYYGSELIDFTLSVYLEYVSGGSIHKLLQDYGPFGEPVIRSYAGQILSGLAYLHGRNTIHRDIKGANILVDPYGEIKLADFGMAKHISSCTSIRSFKGSPYWMAPEVIMNTSGYNLSVDIWSLGCTIIEMATAKPPWSQYTGVQAIFKIGNSKDIPQIPNHLSDEGKNFLTLCLQRDPSLRPSAAQLMDHPFVRDQAKIKISNGNVVRDPYPSISSSSDGSRSTMTTNDFAHNRHPTIAYNRSTSPVQNREYLRKGTIGFSPVSRTPSHLSGLRSNLSLPVSPCSSPLRQFRSSNWSCLPSPPHPMATSNYGHANNLSYPFVNSNRYTHNLPETSILNGQAMYGSHRT</sequence>
<evidence type="ECO:0000313" key="13">
    <source>
        <dbReference type="Proteomes" id="UP000036987"/>
    </source>
</evidence>
<evidence type="ECO:0000259" key="11">
    <source>
        <dbReference type="PROSITE" id="PS50011"/>
    </source>
</evidence>
<accession>A0A0K9PIM2</accession>
<dbReference type="PROSITE" id="PS50011">
    <property type="entry name" value="PROTEIN_KINASE_DOM"/>
    <property type="match status" value="1"/>
</dbReference>
<evidence type="ECO:0000256" key="1">
    <source>
        <dbReference type="ARBA" id="ARBA00006529"/>
    </source>
</evidence>
<dbReference type="EC" id="2.7.11.25" evidence="2"/>
<dbReference type="Gene3D" id="1.10.510.10">
    <property type="entry name" value="Transferase(Phosphotransferase) domain 1"/>
    <property type="match status" value="1"/>
</dbReference>
<reference evidence="13" key="1">
    <citation type="journal article" date="2016" name="Nature">
        <title>The genome of the seagrass Zostera marina reveals angiosperm adaptation to the sea.</title>
        <authorList>
            <person name="Olsen J.L."/>
            <person name="Rouze P."/>
            <person name="Verhelst B."/>
            <person name="Lin Y.-C."/>
            <person name="Bayer T."/>
            <person name="Collen J."/>
            <person name="Dattolo E."/>
            <person name="De Paoli E."/>
            <person name="Dittami S."/>
            <person name="Maumus F."/>
            <person name="Michel G."/>
            <person name="Kersting A."/>
            <person name="Lauritano C."/>
            <person name="Lohaus R."/>
            <person name="Toepel M."/>
            <person name="Tonon T."/>
            <person name="Vanneste K."/>
            <person name="Amirebrahimi M."/>
            <person name="Brakel J."/>
            <person name="Bostroem C."/>
            <person name="Chovatia M."/>
            <person name="Grimwood J."/>
            <person name="Jenkins J.W."/>
            <person name="Jueterbock A."/>
            <person name="Mraz A."/>
            <person name="Stam W.T."/>
            <person name="Tice H."/>
            <person name="Bornberg-Bauer E."/>
            <person name="Green P.J."/>
            <person name="Pearson G.A."/>
            <person name="Procaccini G."/>
            <person name="Duarte C.M."/>
            <person name="Schmutz J."/>
            <person name="Reusch T.B.H."/>
            <person name="Van de Peer Y."/>
        </authorList>
    </citation>
    <scope>NUCLEOTIDE SEQUENCE [LARGE SCALE GENOMIC DNA]</scope>
    <source>
        <strain evidence="13">cv. Finnish</strain>
    </source>
</reference>
<dbReference type="Proteomes" id="UP000036987">
    <property type="component" value="Unassembled WGS sequence"/>
</dbReference>
<dbReference type="SUPFAM" id="SSF56112">
    <property type="entry name" value="Protein kinase-like (PK-like)"/>
    <property type="match status" value="1"/>
</dbReference>
<comment type="catalytic activity">
    <reaction evidence="7">
        <text>L-threonyl-[protein] + ATP = O-phospho-L-threonyl-[protein] + ADP + H(+)</text>
        <dbReference type="Rhea" id="RHEA:46608"/>
        <dbReference type="Rhea" id="RHEA-COMP:11060"/>
        <dbReference type="Rhea" id="RHEA-COMP:11605"/>
        <dbReference type="ChEBI" id="CHEBI:15378"/>
        <dbReference type="ChEBI" id="CHEBI:30013"/>
        <dbReference type="ChEBI" id="CHEBI:30616"/>
        <dbReference type="ChEBI" id="CHEBI:61977"/>
        <dbReference type="ChEBI" id="CHEBI:456216"/>
        <dbReference type="EC" id="2.7.11.25"/>
    </reaction>
</comment>
<feature type="region of interest" description="Disordered" evidence="10">
    <location>
        <begin position="15"/>
        <end position="35"/>
    </location>
</feature>
<feature type="compositionally biased region" description="Pro residues" evidence="10">
    <location>
        <begin position="223"/>
        <end position="232"/>
    </location>
</feature>
<feature type="compositionally biased region" description="Basic and acidic residues" evidence="10">
    <location>
        <begin position="15"/>
        <end position="27"/>
    </location>
</feature>
<proteinExistence type="inferred from homology"/>
<evidence type="ECO:0000256" key="3">
    <source>
        <dbReference type="ARBA" id="ARBA00022679"/>
    </source>
</evidence>
<dbReference type="GO" id="GO:0005524">
    <property type="term" value="F:ATP binding"/>
    <property type="evidence" value="ECO:0007669"/>
    <property type="project" value="UniProtKB-UniRule"/>
</dbReference>
<dbReference type="OMA" id="HPTYAMM"/>
<dbReference type="PANTHER" id="PTHR48016:SF8">
    <property type="entry name" value="MITOGEN-ACTIVATED PROTEIN KINASE KINASE KINASE 3"/>
    <property type="match status" value="1"/>
</dbReference>
<evidence type="ECO:0000256" key="4">
    <source>
        <dbReference type="ARBA" id="ARBA00022741"/>
    </source>
</evidence>
<dbReference type="Pfam" id="PF00069">
    <property type="entry name" value="Pkinase"/>
    <property type="match status" value="1"/>
</dbReference>
<dbReference type="GO" id="GO:0005737">
    <property type="term" value="C:cytoplasm"/>
    <property type="evidence" value="ECO:0000318"/>
    <property type="project" value="GO_Central"/>
</dbReference>
<dbReference type="STRING" id="29655.A0A0K9PIM2"/>
<keyword evidence="5" id="KW-0418">Kinase</keyword>
<dbReference type="InterPro" id="IPR050538">
    <property type="entry name" value="MAP_kinase_kinase_kinase"/>
</dbReference>
<keyword evidence="4 9" id="KW-0547">Nucleotide-binding</keyword>
<feature type="compositionally biased region" description="Polar residues" evidence="10">
    <location>
        <begin position="192"/>
        <end position="208"/>
    </location>
</feature>
<name>A0A0K9PIM2_ZOSMR</name>
<comment type="similarity">
    <text evidence="1">Belongs to the protein kinase superfamily. STE Ser/Thr protein kinase family. MAP kinase kinase kinase subfamily.</text>
</comment>
<comment type="caution">
    <text evidence="12">The sequence shown here is derived from an EMBL/GenBank/DDBJ whole genome shotgun (WGS) entry which is preliminary data.</text>
</comment>
<evidence type="ECO:0000313" key="12">
    <source>
        <dbReference type="EMBL" id="KMZ68796.1"/>
    </source>
</evidence>
<dbReference type="InterPro" id="IPR000719">
    <property type="entry name" value="Prot_kinase_dom"/>
</dbReference>
<dbReference type="FunFam" id="1.10.510.10:FF:000186">
    <property type="entry name" value="Mitogen-activated protein kinase kinase kinase"/>
    <property type="match status" value="1"/>
</dbReference>
<comment type="catalytic activity">
    <reaction evidence="8">
        <text>L-seryl-[protein] + ATP = O-phospho-L-seryl-[protein] + ADP + H(+)</text>
        <dbReference type="Rhea" id="RHEA:17989"/>
        <dbReference type="Rhea" id="RHEA-COMP:9863"/>
        <dbReference type="Rhea" id="RHEA-COMP:11604"/>
        <dbReference type="ChEBI" id="CHEBI:15378"/>
        <dbReference type="ChEBI" id="CHEBI:29999"/>
        <dbReference type="ChEBI" id="CHEBI:30616"/>
        <dbReference type="ChEBI" id="CHEBI:83421"/>
        <dbReference type="ChEBI" id="CHEBI:456216"/>
        <dbReference type="EC" id="2.7.11.25"/>
    </reaction>
</comment>
<keyword evidence="6 9" id="KW-0067">ATP-binding</keyword>
<dbReference type="GO" id="GO:0000165">
    <property type="term" value="P:MAPK cascade"/>
    <property type="evidence" value="ECO:0000318"/>
    <property type="project" value="GO_Central"/>
</dbReference>
<feature type="region of interest" description="Disordered" evidence="10">
    <location>
        <begin position="517"/>
        <end position="536"/>
    </location>
</feature>
<dbReference type="InterPro" id="IPR011009">
    <property type="entry name" value="Kinase-like_dom_sf"/>
</dbReference>
<evidence type="ECO:0000256" key="8">
    <source>
        <dbReference type="ARBA" id="ARBA00048329"/>
    </source>
</evidence>
<evidence type="ECO:0000256" key="7">
    <source>
        <dbReference type="ARBA" id="ARBA00047559"/>
    </source>
</evidence>
<feature type="binding site" evidence="9">
    <location>
        <position position="273"/>
    </location>
    <ligand>
        <name>ATP</name>
        <dbReference type="ChEBI" id="CHEBI:30616"/>
    </ligand>
</feature>
<keyword evidence="3" id="KW-0808">Transferase</keyword>
<feature type="compositionally biased region" description="Basic and acidic residues" evidence="10">
    <location>
        <begin position="211"/>
        <end position="220"/>
    </location>
</feature>
<dbReference type="PANTHER" id="PTHR48016">
    <property type="entry name" value="MAP KINASE KINASE KINASE SSK2-RELATED-RELATED"/>
    <property type="match status" value="1"/>
</dbReference>
<protein>
    <recommendedName>
        <fullName evidence="2">mitogen-activated protein kinase kinase kinase</fullName>
        <ecNumber evidence="2">2.7.11.25</ecNumber>
    </recommendedName>
</protein>
<dbReference type="OrthoDB" id="266718at2759"/>
<dbReference type="PROSITE" id="PS00107">
    <property type="entry name" value="PROTEIN_KINASE_ATP"/>
    <property type="match status" value="1"/>
</dbReference>
<feature type="region of interest" description="Disordered" evidence="10">
    <location>
        <begin position="67"/>
        <end position="95"/>
    </location>
</feature>
<keyword evidence="13" id="KW-1185">Reference proteome</keyword>
<dbReference type="CDD" id="cd06632">
    <property type="entry name" value="STKc_MEKK1_plant"/>
    <property type="match status" value="1"/>
</dbReference>
<evidence type="ECO:0000256" key="5">
    <source>
        <dbReference type="ARBA" id="ARBA00022777"/>
    </source>
</evidence>
<feature type="domain" description="Protein kinase" evidence="11">
    <location>
        <begin position="244"/>
        <end position="500"/>
    </location>
</feature>
<feature type="region of interest" description="Disordered" evidence="10">
    <location>
        <begin position="170"/>
        <end position="241"/>
    </location>
</feature>
<feature type="compositionally biased region" description="Low complexity" evidence="10">
    <location>
        <begin position="520"/>
        <end position="530"/>
    </location>
</feature>
<evidence type="ECO:0000256" key="2">
    <source>
        <dbReference type="ARBA" id="ARBA00012406"/>
    </source>
</evidence>
<organism evidence="12 13">
    <name type="scientific">Zostera marina</name>
    <name type="common">Eelgrass</name>
    <dbReference type="NCBI Taxonomy" id="29655"/>
    <lineage>
        <taxon>Eukaryota</taxon>
        <taxon>Viridiplantae</taxon>
        <taxon>Streptophyta</taxon>
        <taxon>Embryophyta</taxon>
        <taxon>Tracheophyta</taxon>
        <taxon>Spermatophyta</taxon>
        <taxon>Magnoliopsida</taxon>
        <taxon>Liliopsida</taxon>
        <taxon>Zosteraceae</taxon>
        <taxon>Zostera</taxon>
    </lineage>
</organism>
<dbReference type="InterPro" id="IPR017441">
    <property type="entry name" value="Protein_kinase_ATP_BS"/>
</dbReference>
<evidence type="ECO:0000256" key="6">
    <source>
        <dbReference type="ARBA" id="ARBA00022840"/>
    </source>
</evidence>